<gene>
    <name evidence="1" type="ORF">IE53DRAFT_280977</name>
</gene>
<protein>
    <submittedName>
        <fullName evidence="1">Alcohol oxidase</fullName>
    </submittedName>
</protein>
<accession>A0ACD0NMC8</accession>
<name>A0ACD0NMC8_9BASI</name>
<dbReference type="EMBL" id="KZ820616">
    <property type="protein sequence ID" value="PWN46951.1"/>
    <property type="molecule type" value="Genomic_DNA"/>
</dbReference>
<evidence type="ECO:0000313" key="1">
    <source>
        <dbReference type="EMBL" id="PWN46951.1"/>
    </source>
</evidence>
<dbReference type="Proteomes" id="UP000245626">
    <property type="component" value="Unassembled WGS sequence"/>
</dbReference>
<proteinExistence type="predicted"/>
<keyword evidence="2" id="KW-1185">Reference proteome</keyword>
<organism evidence="1 2">
    <name type="scientific">Violaceomyces palustris</name>
    <dbReference type="NCBI Taxonomy" id="1673888"/>
    <lineage>
        <taxon>Eukaryota</taxon>
        <taxon>Fungi</taxon>
        <taxon>Dikarya</taxon>
        <taxon>Basidiomycota</taxon>
        <taxon>Ustilaginomycotina</taxon>
        <taxon>Ustilaginomycetes</taxon>
        <taxon>Violaceomycetales</taxon>
        <taxon>Violaceomycetaceae</taxon>
        <taxon>Violaceomyces</taxon>
    </lineage>
</organism>
<evidence type="ECO:0000313" key="2">
    <source>
        <dbReference type="Proteomes" id="UP000245626"/>
    </source>
</evidence>
<reference evidence="1 2" key="1">
    <citation type="journal article" date="2018" name="Mol. Biol. Evol.">
        <title>Broad Genomic Sampling Reveals a Smut Pathogenic Ancestry of the Fungal Clade Ustilaginomycotina.</title>
        <authorList>
            <person name="Kijpornyongpan T."/>
            <person name="Mondo S.J."/>
            <person name="Barry K."/>
            <person name="Sandor L."/>
            <person name="Lee J."/>
            <person name="Lipzen A."/>
            <person name="Pangilinan J."/>
            <person name="LaButti K."/>
            <person name="Hainaut M."/>
            <person name="Henrissat B."/>
            <person name="Grigoriev I.V."/>
            <person name="Spatafora J.W."/>
            <person name="Aime M.C."/>
        </authorList>
    </citation>
    <scope>NUCLEOTIDE SEQUENCE [LARGE SCALE GENOMIC DNA]</scope>
    <source>
        <strain evidence="1 2">SA 807</strain>
    </source>
</reference>
<sequence>MRFAISLALLATVATSVRAAPSVITSDLSSVQGKDFDYVIVGGGLTGLAVANRLSEDPNVSVLVLEAGNDNRQDGRVKSIYAYGQAFGSELDWSWQATGSKTIRGGKTLGGSTSINGGAWTRGSKEQYEAIANLGNSGWSYEDLTKYMNKAEGFSPPSSAQSRLGAKYDPVVHGSDGPVKTMFSDPGSSSSRRSVGAGQEALERRMYSGAQQSDFLSSIKTALGVNVIDDLSSAKIDGAAYTPNSILNLAGDRTSSATAYLSPIEFSRSNLAVLTGYRGTRIKWDPNNPGKAIGVVVQQYQNGPKSHVNAKREVVLAAGAINTPLLLQRSGVGSKSDLASIGVNQVIDLPGVGKNLQEQTMNTLGARTTIDYGGKGPSNMIAMPSIYELMSNATDVKNYINSNLQGWAQQMVNQGHAVNTQGLINQWKQAVSNIFDSRAPVSELFFDSGYPANSLGIDAWYLLPFSRGSVRASSYDAFSAPNLNPNYFSLPIDMDMTVATLRGARKIFKTQPLAGLTTKGETQPGFSVVPDNVNQGGYRWWRAWVLGISGGGFNSVSHPIATCSMMPEAMGGVVDPNFKLYRSQNVRIVDASVLPVQLSAHLSSTLYGIAEKAADTIKGSST</sequence>